<dbReference type="PANTHER" id="PTHR32021:SF19">
    <property type="entry name" value="CASP-LIKE PROTEIN 5A2"/>
    <property type="match status" value="1"/>
</dbReference>
<evidence type="ECO:0000256" key="1">
    <source>
        <dbReference type="ARBA" id="ARBA00004651"/>
    </source>
</evidence>
<evidence type="ECO:0000313" key="10">
    <source>
        <dbReference type="EMBL" id="KAK1632624.1"/>
    </source>
</evidence>
<evidence type="ECO:0000313" key="11">
    <source>
        <dbReference type="Proteomes" id="UP001231189"/>
    </source>
</evidence>
<comment type="subunit">
    <text evidence="3 8">Homodimer and heterodimers.</text>
</comment>
<keyword evidence="4 8" id="KW-1003">Cell membrane</keyword>
<keyword evidence="6 8" id="KW-1133">Transmembrane helix</keyword>
<feature type="transmembrane region" description="Helical" evidence="8">
    <location>
        <begin position="111"/>
        <end position="132"/>
    </location>
</feature>
<reference evidence="10" key="1">
    <citation type="submission" date="2023-07" db="EMBL/GenBank/DDBJ databases">
        <title>A chromosome-level genome assembly of Lolium multiflorum.</title>
        <authorList>
            <person name="Chen Y."/>
            <person name="Copetti D."/>
            <person name="Kolliker R."/>
            <person name="Studer B."/>
        </authorList>
    </citation>
    <scope>NUCLEOTIDE SEQUENCE</scope>
    <source>
        <strain evidence="10">02402/16</strain>
        <tissue evidence="10">Leaf</tissue>
    </source>
</reference>
<dbReference type="Proteomes" id="UP001231189">
    <property type="component" value="Unassembled WGS sequence"/>
</dbReference>
<gene>
    <name evidence="10" type="ORF">QYE76_006939</name>
</gene>
<dbReference type="AlphaFoldDB" id="A0AAD8RY26"/>
<dbReference type="GO" id="GO:0005886">
    <property type="term" value="C:plasma membrane"/>
    <property type="evidence" value="ECO:0007669"/>
    <property type="project" value="UniProtKB-SubCell"/>
</dbReference>
<evidence type="ECO:0000256" key="8">
    <source>
        <dbReference type="RuleBase" id="RU361233"/>
    </source>
</evidence>
<feature type="transmembrane region" description="Helical" evidence="8">
    <location>
        <begin position="20"/>
        <end position="50"/>
    </location>
</feature>
<dbReference type="InterPro" id="IPR006702">
    <property type="entry name" value="CASP_dom"/>
</dbReference>
<accession>A0AAD8RY26</accession>
<dbReference type="EMBL" id="JAUUTY010000005">
    <property type="protein sequence ID" value="KAK1632624.1"/>
    <property type="molecule type" value="Genomic_DNA"/>
</dbReference>
<evidence type="ECO:0000256" key="6">
    <source>
        <dbReference type="ARBA" id="ARBA00022989"/>
    </source>
</evidence>
<organism evidence="10 11">
    <name type="scientific">Lolium multiflorum</name>
    <name type="common">Italian ryegrass</name>
    <name type="synonym">Lolium perenne subsp. multiflorum</name>
    <dbReference type="NCBI Taxonomy" id="4521"/>
    <lineage>
        <taxon>Eukaryota</taxon>
        <taxon>Viridiplantae</taxon>
        <taxon>Streptophyta</taxon>
        <taxon>Embryophyta</taxon>
        <taxon>Tracheophyta</taxon>
        <taxon>Spermatophyta</taxon>
        <taxon>Magnoliopsida</taxon>
        <taxon>Liliopsida</taxon>
        <taxon>Poales</taxon>
        <taxon>Poaceae</taxon>
        <taxon>BOP clade</taxon>
        <taxon>Pooideae</taxon>
        <taxon>Poodae</taxon>
        <taxon>Poeae</taxon>
        <taxon>Poeae Chloroplast Group 2 (Poeae type)</taxon>
        <taxon>Loliodinae</taxon>
        <taxon>Loliinae</taxon>
        <taxon>Lolium</taxon>
    </lineage>
</organism>
<feature type="transmembrane region" description="Helical" evidence="8">
    <location>
        <begin position="62"/>
        <end position="91"/>
    </location>
</feature>
<evidence type="ECO:0000256" key="2">
    <source>
        <dbReference type="ARBA" id="ARBA00007651"/>
    </source>
</evidence>
<proteinExistence type="inferred from homology"/>
<evidence type="ECO:0000259" key="9">
    <source>
        <dbReference type="Pfam" id="PF04535"/>
    </source>
</evidence>
<keyword evidence="7 8" id="KW-0472">Membrane</keyword>
<evidence type="ECO:0000256" key="7">
    <source>
        <dbReference type="ARBA" id="ARBA00023136"/>
    </source>
</evidence>
<comment type="subcellular location">
    <subcellularLocation>
        <location evidence="1 8">Cell membrane</location>
        <topology evidence="1 8">Multi-pass membrane protein</topology>
    </subcellularLocation>
</comment>
<evidence type="ECO:0000256" key="3">
    <source>
        <dbReference type="ARBA" id="ARBA00011489"/>
    </source>
</evidence>
<protein>
    <recommendedName>
        <fullName evidence="8">CASP-like protein</fullName>
    </recommendedName>
</protein>
<sequence>MLLFQPRLPDRFSLYRCMNLLLVLLTSYLVSAAALQCLWSLALTILYFYALLVGRSYRNPRAIAILCVGDWITAGLTFTAACASAGITTFISDDVEACYDNHCPSFMSATAMAFLSWFTVAPCCLLNLFSVVHKLQRL</sequence>
<comment type="caution">
    <text evidence="10">The sequence shown here is derived from an EMBL/GenBank/DDBJ whole genome shotgun (WGS) entry which is preliminary data.</text>
</comment>
<keyword evidence="5 8" id="KW-0812">Transmembrane</keyword>
<dbReference type="PANTHER" id="PTHR32021">
    <property type="entry name" value="CASP-LIKE PROTEIN 5B3"/>
    <property type="match status" value="1"/>
</dbReference>
<dbReference type="Pfam" id="PF04535">
    <property type="entry name" value="CASP_dom"/>
    <property type="match status" value="1"/>
</dbReference>
<feature type="domain" description="Casparian strip membrane protein" evidence="9">
    <location>
        <begin position="28"/>
        <end position="118"/>
    </location>
</feature>
<comment type="caution">
    <text evidence="8">Lacks conserved residue(s) required for the propagation of feature annotation.</text>
</comment>
<evidence type="ECO:0000256" key="5">
    <source>
        <dbReference type="ARBA" id="ARBA00022692"/>
    </source>
</evidence>
<dbReference type="InterPro" id="IPR045009">
    <property type="entry name" value="CASPL-5"/>
</dbReference>
<comment type="similarity">
    <text evidence="2 8">Belongs to the Casparian strip membrane proteins (CASP) family.</text>
</comment>
<evidence type="ECO:0000256" key="4">
    <source>
        <dbReference type="ARBA" id="ARBA00022475"/>
    </source>
</evidence>
<name>A0AAD8RY26_LOLMU</name>
<keyword evidence="11" id="KW-1185">Reference proteome</keyword>